<sequence>MYRLQLHVKANRNCSQRMEPGVLTKRFHAFIFSVIQRIDPQFAADLHSRKQRQLFSFLMEQDQIVIHSPNQQFIQCLQQGLFELEQINLRDWKGKIQEVHFYQITEAEIEATFSTYVTLHFITPTTFCHGDIDYPLPELYRVLTSANKAYELSTNLMVPQEKISSIADRIRIKHVQIETKQVSFHSFRVMGFTGKLELSLKTLTDQEQRLAYNLLVYGALMGIGYKTGWGLGQTRIYPFERKNFSDGL</sequence>
<evidence type="ECO:0000313" key="2">
    <source>
        <dbReference type="EMBL" id="SHF37500.1"/>
    </source>
</evidence>
<reference evidence="2 3" key="1">
    <citation type="submission" date="2016-11" db="EMBL/GenBank/DDBJ databases">
        <authorList>
            <person name="Jaros S."/>
            <person name="Januszkiewicz K."/>
            <person name="Wedrychowicz H."/>
        </authorList>
    </citation>
    <scope>NUCLEOTIDE SEQUENCE [LARGE SCALE GENOMIC DNA]</scope>
    <source>
        <strain evidence="2 3">DSM 44666</strain>
    </source>
</reference>
<feature type="domain" description="CRISPR-associated protein Cas6 C-terminal" evidence="1">
    <location>
        <begin position="119"/>
        <end position="234"/>
    </location>
</feature>
<protein>
    <submittedName>
        <fullName evidence="2">CRISPR-associated endoribonuclease Cas6</fullName>
    </submittedName>
</protein>
<name>A0A1M5B4Y6_9BACL</name>
<dbReference type="InterPro" id="IPR019267">
    <property type="entry name" value="CRISPR-assoc_Cas6_C"/>
</dbReference>
<dbReference type="STRING" id="112248.SAMN05444392_11830"/>
<dbReference type="EMBL" id="FQVL01000018">
    <property type="protein sequence ID" value="SHF37500.1"/>
    <property type="molecule type" value="Genomic_DNA"/>
</dbReference>
<organism evidence="2 3">
    <name type="scientific">Seinonella peptonophila</name>
    <dbReference type="NCBI Taxonomy" id="112248"/>
    <lineage>
        <taxon>Bacteria</taxon>
        <taxon>Bacillati</taxon>
        <taxon>Bacillota</taxon>
        <taxon>Bacilli</taxon>
        <taxon>Bacillales</taxon>
        <taxon>Thermoactinomycetaceae</taxon>
        <taxon>Seinonella</taxon>
    </lineage>
</organism>
<dbReference type="RefSeq" id="WP_073158024.1">
    <property type="nucleotide sequence ID" value="NZ_FQVL01000018.1"/>
</dbReference>
<dbReference type="Proteomes" id="UP000184476">
    <property type="component" value="Unassembled WGS sequence"/>
</dbReference>
<evidence type="ECO:0000313" key="3">
    <source>
        <dbReference type="Proteomes" id="UP000184476"/>
    </source>
</evidence>
<evidence type="ECO:0000259" key="1">
    <source>
        <dbReference type="Pfam" id="PF10040"/>
    </source>
</evidence>
<accession>A0A1M5B4Y6</accession>
<dbReference type="CDD" id="cd21141">
    <property type="entry name" value="Cas6_III-like"/>
    <property type="match status" value="1"/>
</dbReference>
<dbReference type="Gene3D" id="3.30.70.1900">
    <property type="match status" value="1"/>
</dbReference>
<dbReference type="InterPro" id="IPR045747">
    <property type="entry name" value="CRISPR-assoc_prot_Cas6_N_sf"/>
</dbReference>
<dbReference type="AlphaFoldDB" id="A0A1M5B4Y6"/>
<dbReference type="Pfam" id="PF10040">
    <property type="entry name" value="CRISPR_Cas6"/>
    <property type="match status" value="1"/>
</dbReference>
<dbReference type="Gene3D" id="3.30.70.1890">
    <property type="match status" value="1"/>
</dbReference>
<gene>
    <name evidence="2" type="ORF">SAMN05444392_11830</name>
</gene>
<keyword evidence="3" id="KW-1185">Reference proteome</keyword>
<proteinExistence type="predicted"/>
<dbReference type="OrthoDB" id="425607at2"/>